<dbReference type="InterPro" id="IPR037278">
    <property type="entry name" value="ARFGAP/RecO"/>
</dbReference>
<dbReference type="GO" id="GO:0005096">
    <property type="term" value="F:GTPase activator activity"/>
    <property type="evidence" value="ECO:0007669"/>
    <property type="project" value="UniProtKB-KW"/>
</dbReference>
<feature type="compositionally biased region" description="Polar residues" evidence="6">
    <location>
        <begin position="256"/>
        <end position="281"/>
    </location>
</feature>
<dbReference type="AlphaFoldDB" id="A0A066W871"/>
<dbReference type="PANTHER" id="PTHR45705:SF1">
    <property type="entry name" value="FI20236P1"/>
    <property type="match status" value="1"/>
</dbReference>
<dbReference type="GO" id="GO:0005737">
    <property type="term" value="C:cytoplasm"/>
    <property type="evidence" value="ECO:0007669"/>
    <property type="project" value="TreeGrafter"/>
</dbReference>
<dbReference type="OMA" id="EWIESDY"/>
<feature type="domain" description="Arf-GAP" evidence="7">
    <location>
        <begin position="11"/>
        <end position="134"/>
    </location>
</feature>
<dbReference type="SUPFAM" id="SSF57863">
    <property type="entry name" value="ArfGap/RecO-like zinc finger"/>
    <property type="match status" value="1"/>
</dbReference>
<evidence type="ECO:0000259" key="7">
    <source>
        <dbReference type="PROSITE" id="PS50115"/>
    </source>
</evidence>
<dbReference type="Gene3D" id="1.10.220.150">
    <property type="entry name" value="Arf GTPase activating protein"/>
    <property type="match status" value="1"/>
</dbReference>
<dbReference type="FunFam" id="1.10.220.150:FF:000009">
    <property type="entry name" value="stromal membrane-associated protein 1 isoform X1"/>
    <property type="match status" value="1"/>
</dbReference>
<dbReference type="PANTHER" id="PTHR45705">
    <property type="entry name" value="FI20236P1"/>
    <property type="match status" value="1"/>
</dbReference>
<dbReference type="Proteomes" id="UP000027361">
    <property type="component" value="Unassembled WGS sequence"/>
</dbReference>
<gene>
    <name evidence="8" type="ORF">K437DRAFT_233720</name>
</gene>
<feature type="compositionally biased region" description="Polar residues" evidence="6">
    <location>
        <begin position="164"/>
        <end position="173"/>
    </location>
</feature>
<dbReference type="InterPro" id="IPR038508">
    <property type="entry name" value="ArfGAP_dom_sf"/>
</dbReference>
<evidence type="ECO:0000313" key="9">
    <source>
        <dbReference type="Proteomes" id="UP000027361"/>
    </source>
</evidence>
<feature type="region of interest" description="Disordered" evidence="6">
    <location>
        <begin position="255"/>
        <end position="296"/>
    </location>
</feature>
<keyword evidence="4" id="KW-0862">Zinc</keyword>
<dbReference type="HOGENOM" id="CLU_027009_1_0_1"/>
<dbReference type="RefSeq" id="XP_013244425.1">
    <property type="nucleotide sequence ID" value="XM_013388971.1"/>
</dbReference>
<keyword evidence="1" id="KW-0343">GTPase activation</keyword>
<dbReference type="STRING" id="1037660.A0A066W871"/>
<evidence type="ECO:0000256" key="6">
    <source>
        <dbReference type="SAM" id="MobiDB-lite"/>
    </source>
</evidence>
<keyword evidence="3 5" id="KW-0863">Zinc-finger</keyword>
<dbReference type="InterPro" id="IPR051718">
    <property type="entry name" value="ARF_GTPase-activating"/>
</dbReference>
<name>A0A066W871_TILAU</name>
<sequence>MNTKAASERHHRQLMELVKLSGNDTCADCTGRNPRWASWNLGIFICVQCAGVHRKMGTHISKVKSLTLDTWTREQVDSIRGIGNVKSNLLFNPDPLKNRPPTNMTEEERDSELEKFIRRKYEFRRFVDRAKPPPVPLKDPRDRIPHHPVSPAPRSGSRPPPQTPSSFADSSPLGSPEAPRQMAPGPPWATAISPGVSAANISRSQTAPSASSSAALQSTINDRAPPSLPQRDSSRPAANSGVSLHAPLQFQRGFPAQQQASASTPSNKPGQLSNSTFNDLISLQDGPAQPQPPLQMNPWAQMHAQNLPVASPGVMQGASQYAWANGSGIPGSAKSMQHANTYPLTSATAGTLGQQAFSGQMLQTPQQLGYPYSSSPATATFAAAGGGLSPGPHTPVSPFGMPMSSQGCPQTSPGNPFAAMEARQVGALTPNSAFLSPFAAQQQQQQQPGPGQVFGWAMQQPNSFI</sequence>
<dbReference type="Pfam" id="PF01412">
    <property type="entry name" value="ArfGap"/>
    <property type="match status" value="1"/>
</dbReference>
<dbReference type="SMART" id="SM00105">
    <property type="entry name" value="ArfGap"/>
    <property type="match status" value="1"/>
</dbReference>
<proteinExistence type="predicted"/>
<accession>A0A066W871</accession>
<evidence type="ECO:0000256" key="5">
    <source>
        <dbReference type="PROSITE-ProRule" id="PRU00288"/>
    </source>
</evidence>
<feature type="region of interest" description="Disordered" evidence="6">
    <location>
        <begin position="87"/>
        <end position="112"/>
    </location>
</feature>
<dbReference type="InParanoid" id="A0A066W871"/>
<comment type="caution">
    <text evidence="8">The sequence shown here is derived from an EMBL/GenBank/DDBJ whole genome shotgun (WGS) entry which is preliminary data.</text>
</comment>
<dbReference type="GeneID" id="25262853"/>
<evidence type="ECO:0000256" key="2">
    <source>
        <dbReference type="ARBA" id="ARBA00022723"/>
    </source>
</evidence>
<dbReference type="InterPro" id="IPR001164">
    <property type="entry name" value="ArfGAP_dom"/>
</dbReference>
<dbReference type="PROSITE" id="PS50115">
    <property type="entry name" value="ARFGAP"/>
    <property type="match status" value="1"/>
</dbReference>
<dbReference type="EMBL" id="JMSN01000020">
    <property type="protein sequence ID" value="KDN49911.1"/>
    <property type="molecule type" value="Genomic_DNA"/>
</dbReference>
<evidence type="ECO:0000256" key="1">
    <source>
        <dbReference type="ARBA" id="ARBA00022468"/>
    </source>
</evidence>
<evidence type="ECO:0000256" key="3">
    <source>
        <dbReference type="ARBA" id="ARBA00022771"/>
    </source>
</evidence>
<organism evidence="8 9">
    <name type="scientific">Tilletiaria anomala (strain ATCC 24038 / CBS 436.72 / UBC 951)</name>
    <dbReference type="NCBI Taxonomy" id="1037660"/>
    <lineage>
        <taxon>Eukaryota</taxon>
        <taxon>Fungi</taxon>
        <taxon>Dikarya</taxon>
        <taxon>Basidiomycota</taxon>
        <taxon>Ustilaginomycotina</taxon>
        <taxon>Exobasidiomycetes</taxon>
        <taxon>Georgefischeriales</taxon>
        <taxon>Tilletiariaceae</taxon>
        <taxon>Tilletiaria</taxon>
    </lineage>
</organism>
<feature type="compositionally biased region" description="Low complexity" evidence="6">
    <location>
        <begin position="202"/>
        <end position="219"/>
    </location>
</feature>
<keyword evidence="9" id="KW-1185">Reference proteome</keyword>
<evidence type="ECO:0000313" key="8">
    <source>
        <dbReference type="EMBL" id="KDN49911.1"/>
    </source>
</evidence>
<evidence type="ECO:0000256" key="4">
    <source>
        <dbReference type="ARBA" id="ARBA00022833"/>
    </source>
</evidence>
<protein>
    <submittedName>
        <fullName evidence="8">ArfGap-domain-containing protein</fullName>
    </submittedName>
</protein>
<feature type="region of interest" description="Disordered" evidence="6">
    <location>
        <begin position="130"/>
        <end position="241"/>
    </location>
</feature>
<dbReference type="GO" id="GO:0008270">
    <property type="term" value="F:zinc ion binding"/>
    <property type="evidence" value="ECO:0007669"/>
    <property type="project" value="UniProtKB-KW"/>
</dbReference>
<reference evidence="8 9" key="1">
    <citation type="submission" date="2014-05" db="EMBL/GenBank/DDBJ databases">
        <title>Draft genome sequence of a rare smut relative, Tilletiaria anomala UBC 951.</title>
        <authorList>
            <consortium name="DOE Joint Genome Institute"/>
            <person name="Toome M."/>
            <person name="Kuo A."/>
            <person name="Henrissat B."/>
            <person name="Lipzen A."/>
            <person name="Tritt A."/>
            <person name="Yoshinaga Y."/>
            <person name="Zane M."/>
            <person name="Barry K."/>
            <person name="Grigoriev I.V."/>
            <person name="Spatafora J.W."/>
            <person name="Aimea M.C."/>
        </authorList>
    </citation>
    <scope>NUCLEOTIDE SEQUENCE [LARGE SCALE GENOMIC DNA]</scope>
    <source>
        <strain evidence="8 9">UBC 951</strain>
    </source>
</reference>
<dbReference type="PRINTS" id="PR00405">
    <property type="entry name" value="REVINTRACTNG"/>
</dbReference>
<dbReference type="CDD" id="cd08204">
    <property type="entry name" value="ArfGap"/>
    <property type="match status" value="1"/>
</dbReference>
<dbReference type="OrthoDB" id="10266696at2759"/>
<keyword evidence="2" id="KW-0479">Metal-binding</keyword>